<proteinExistence type="predicted"/>
<organism evidence="1 2">
    <name type="scientific">Candida boidinii</name>
    <name type="common">Yeast</name>
    <dbReference type="NCBI Taxonomy" id="5477"/>
    <lineage>
        <taxon>Eukaryota</taxon>
        <taxon>Fungi</taxon>
        <taxon>Dikarya</taxon>
        <taxon>Ascomycota</taxon>
        <taxon>Saccharomycotina</taxon>
        <taxon>Pichiomycetes</taxon>
        <taxon>Pichiales</taxon>
        <taxon>Pichiaceae</taxon>
        <taxon>Ogataea</taxon>
        <taxon>Ogataea/Candida clade</taxon>
    </lineage>
</organism>
<evidence type="ECO:0000313" key="2">
    <source>
        <dbReference type="Proteomes" id="UP001165101"/>
    </source>
</evidence>
<comment type="caution">
    <text evidence="1">The sequence shown here is derived from an EMBL/GenBank/DDBJ whole genome shotgun (WGS) entry which is preliminary data.</text>
</comment>
<dbReference type="EMBL" id="BSXV01004558">
    <property type="protein sequence ID" value="GMF00769.1"/>
    <property type="molecule type" value="Genomic_DNA"/>
</dbReference>
<evidence type="ECO:0000313" key="1">
    <source>
        <dbReference type="EMBL" id="GMF00769.1"/>
    </source>
</evidence>
<gene>
    <name evidence="1" type="ORF">Cboi01_000564300</name>
</gene>
<keyword evidence="2" id="KW-1185">Reference proteome</keyword>
<accession>A0ACB5U445</accession>
<name>A0ACB5U445_CANBO</name>
<reference evidence="1" key="1">
    <citation type="submission" date="2023-04" db="EMBL/GenBank/DDBJ databases">
        <title>Candida boidinii NBRC 1967.</title>
        <authorList>
            <person name="Ichikawa N."/>
            <person name="Sato H."/>
            <person name="Tonouchi N."/>
        </authorList>
    </citation>
    <scope>NUCLEOTIDE SEQUENCE</scope>
    <source>
        <strain evidence="1">NBRC 1967</strain>
    </source>
</reference>
<protein>
    <submittedName>
        <fullName evidence="1">Unnamed protein product</fullName>
    </submittedName>
</protein>
<sequence>MSGLKSSVHPIASGSYILSELENRAKQGNRLAYLSIVEPRAEPNLDSDSVWDIDTEWIDQIWKGVIMRSKLSLLLQDISLQIQIYQIDC</sequence>
<dbReference type="Proteomes" id="UP001165101">
    <property type="component" value="Unassembled WGS sequence"/>
</dbReference>